<comment type="caution">
    <text evidence="2">The sequence shown here is derived from an EMBL/GenBank/DDBJ whole genome shotgun (WGS) entry which is preliminary data.</text>
</comment>
<feature type="compositionally biased region" description="Basic residues" evidence="1">
    <location>
        <begin position="248"/>
        <end position="257"/>
    </location>
</feature>
<organism evidence="2 3">
    <name type="scientific">Phanerochaete sordida</name>
    <dbReference type="NCBI Taxonomy" id="48140"/>
    <lineage>
        <taxon>Eukaryota</taxon>
        <taxon>Fungi</taxon>
        <taxon>Dikarya</taxon>
        <taxon>Basidiomycota</taxon>
        <taxon>Agaricomycotina</taxon>
        <taxon>Agaricomycetes</taxon>
        <taxon>Polyporales</taxon>
        <taxon>Phanerochaetaceae</taxon>
        <taxon>Phanerochaete</taxon>
    </lineage>
</organism>
<proteinExistence type="predicted"/>
<sequence length="483" mass="53326">MPHAGSSASRAASGSASAPNGLASEWARYSAFKRALKDDDPDCSPPTLQEWRELTGGAPAPPTAQPASRRDAPAIDPALAEQDKGQRPSKRRAKEKEAAHRPRRRRRRQATPESSDADEPDDGPRLILMAPGAELSQKQEVVKGELQTDVGIQMYNSTGLAKNPFIMKRGGAEPPTPKTGDGLLEVDWDAEVCHPTNMKVVDHVTKLVVDKQTNRDTWTISHKDVNFTVSDVREMVKGRIRSWQTSYRQKKNPARAAKRFDNRDKGRRTARQREKKVRRKKACGHFEKKHGVNPRKLISTPNMSEEISTFSGDDPGTRDPQLYTAAAEQCRLTEEEIQAGVKILERRSFTWQTQRYQAIVAELDFLHDEHFKSDAPAAIKTLKRVDLGRFSRKTVPKGKVYPVMISRKYKAKAKQDGTWAQVNMVKKDPEGFGPDNLPLSDDEGEAGGASDRGGAEGGDEGDGDDEPQGGGDADVEDSGEVSD</sequence>
<evidence type="ECO:0000313" key="2">
    <source>
        <dbReference type="EMBL" id="GJE84482.1"/>
    </source>
</evidence>
<evidence type="ECO:0000313" key="3">
    <source>
        <dbReference type="Proteomes" id="UP000703269"/>
    </source>
</evidence>
<feature type="compositionally biased region" description="Acidic residues" evidence="1">
    <location>
        <begin position="457"/>
        <end position="483"/>
    </location>
</feature>
<name>A0A9P3FXU4_9APHY</name>
<feature type="region of interest" description="Disordered" evidence="1">
    <location>
        <begin position="1"/>
        <end position="22"/>
    </location>
</feature>
<accession>A0A9P3FXU4</accession>
<dbReference type="EMBL" id="BPQB01000001">
    <property type="protein sequence ID" value="GJE84482.1"/>
    <property type="molecule type" value="Genomic_DNA"/>
</dbReference>
<feature type="region of interest" description="Disordered" evidence="1">
    <location>
        <begin position="244"/>
        <end position="277"/>
    </location>
</feature>
<protein>
    <submittedName>
        <fullName evidence="2">Uncharacterized protein</fullName>
    </submittedName>
</protein>
<dbReference type="OrthoDB" id="2803764at2759"/>
<feature type="region of interest" description="Disordered" evidence="1">
    <location>
        <begin position="36"/>
        <end position="127"/>
    </location>
</feature>
<feature type="compositionally biased region" description="Basic residues" evidence="1">
    <location>
        <begin position="265"/>
        <end position="277"/>
    </location>
</feature>
<evidence type="ECO:0000256" key="1">
    <source>
        <dbReference type="SAM" id="MobiDB-lite"/>
    </source>
</evidence>
<reference evidence="2 3" key="1">
    <citation type="submission" date="2021-08" db="EMBL/GenBank/DDBJ databases">
        <title>Draft Genome Sequence of Phanerochaete sordida strain YK-624.</title>
        <authorList>
            <person name="Mori T."/>
            <person name="Dohra H."/>
            <person name="Suzuki T."/>
            <person name="Kawagishi H."/>
            <person name="Hirai H."/>
        </authorList>
    </citation>
    <scope>NUCLEOTIDE SEQUENCE [LARGE SCALE GENOMIC DNA]</scope>
    <source>
        <strain evidence="2 3">YK-624</strain>
    </source>
</reference>
<feature type="region of interest" description="Disordered" evidence="1">
    <location>
        <begin position="426"/>
        <end position="483"/>
    </location>
</feature>
<dbReference type="Proteomes" id="UP000703269">
    <property type="component" value="Unassembled WGS sequence"/>
</dbReference>
<keyword evidence="3" id="KW-1185">Reference proteome</keyword>
<dbReference type="AlphaFoldDB" id="A0A9P3FXU4"/>
<gene>
    <name evidence="2" type="ORF">PsYK624_005580</name>
</gene>